<dbReference type="PANTHER" id="PTHR37610:SF80">
    <property type="entry name" value="RETROTRANSPOSON GAG DOMAIN-CONTAINING PROTEIN"/>
    <property type="match status" value="1"/>
</dbReference>
<reference evidence="2" key="1">
    <citation type="submission" date="2022-12" db="EMBL/GenBank/DDBJ databases">
        <title>Draft genome assemblies for two species of Escallonia (Escalloniales).</title>
        <authorList>
            <person name="Chanderbali A."/>
            <person name="Dervinis C."/>
            <person name="Anghel I."/>
            <person name="Soltis D."/>
            <person name="Soltis P."/>
            <person name="Zapata F."/>
        </authorList>
    </citation>
    <scope>NUCLEOTIDE SEQUENCE</scope>
    <source>
        <strain evidence="2">UCBG64.0493</strain>
        <tissue evidence="2">Leaf</tissue>
    </source>
</reference>
<dbReference type="EMBL" id="JAVXUP010000662">
    <property type="protein sequence ID" value="KAK3023343.1"/>
    <property type="molecule type" value="Genomic_DNA"/>
</dbReference>
<evidence type="ECO:0000313" key="3">
    <source>
        <dbReference type="Proteomes" id="UP001188597"/>
    </source>
</evidence>
<comment type="caution">
    <text evidence="2">The sequence shown here is derived from an EMBL/GenBank/DDBJ whole genome shotgun (WGS) entry which is preliminary data.</text>
</comment>
<keyword evidence="3" id="KW-1185">Reference proteome</keyword>
<evidence type="ECO:0008006" key="4">
    <source>
        <dbReference type="Google" id="ProtNLM"/>
    </source>
</evidence>
<accession>A0AA88WBA0</accession>
<dbReference type="Proteomes" id="UP001188597">
    <property type="component" value="Unassembled WGS sequence"/>
</dbReference>
<evidence type="ECO:0000256" key="1">
    <source>
        <dbReference type="SAM" id="MobiDB-lite"/>
    </source>
</evidence>
<feature type="region of interest" description="Disordered" evidence="1">
    <location>
        <begin position="182"/>
        <end position="207"/>
    </location>
</feature>
<protein>
    <recommendedName>
        <fullName evidence="4">Retrotransposon Copia-like N-terminal domain-containing protein</fullName>
    </recommendedName>
</protein>
<name>A0AA88WBA0_9ASTE</name>
<sequence>MDPAQPITIILDGSNYILWAQAMYSFIKSKKLWRYLIGDVTISVQTAGEPQLKFDKRLDDWYNKNHQIITWFCNTSVLSVYQQFVRYNTAKEIWDLLVQRYTTVDLAHQYQLHDSLHRMKQEPGQSINSFLSQMQRIWDQLKLSEPSWTCSEDSTHFIVYRDHLRLIQLCLKIGAGHFPQECPRNPKKWSKNTSSTSAPPKPGIQHRFKPLSQSAVAADDVLNDSSSSALSVNDAAEVVKQITSNSGTQSSSALSVTSAYDLLSRAGLTDSKTASTPLEPNVRFTPLDGTPLRDPTLHRTLDDSLVYLTVTCPDMAYAVHLSGSLTFSKTSWNRFNRILILQSNRKAMKTTTKAFTS</sequence>
<organism evidence="2 3">
    <name type="scientific">Escallonia herrerae</name>
    <dbReference type="NCBI Taxonomy" id="1293975"/>
    <lineage>
        <taxon>Eukaryota</taxon>
        <taxon>Viridiplantae</taxon>
        <taxon>Streptophyta</taxon>
        <taxon>Embryophyta</taxon>
        <taxon>Tracheophyta</taxon>
        <taxon>Spermatophyta</taxon>
        <taxon>Magnoliopsida</taxon>
        <taxon>eudicotyledons</taxon>
        <taxon>Gunneridae</taxon>
        <taxon>Pentapetalae</taxon>
        <taxon>asterids</taxon>
        <taxon>campanulids</taxon>
        <taxon>Escalloniales</taxon>
        <taxon>Escalloniaceae</taxon>
        <taxon>Escallonia</taxon>
    </lineage>
</organism>
<proteinExistence type="predicted"/>
<dbReference type="Pfam" id="PF14223">
    <property type="entry name" value="Retrotran_gag_2"/>
    <property type="match status" value="1"/>
</dbReference>
<dbReference type="PANTHER" id="PTHR37610">
    <property type="entry name" value="CCHC-TYPE DOMAIN-CONTAINING PROTEIN"/>
    <property type="match status" value="1"/>
</dbReference>
<evidence type="ECO:0000313" key="2">
    <source>
        <dbReference type="EMBL" id="KAK3023343.1"/>
    </source>
</evidence>
<gene>
    <name evidence="2" type="ORF">RJ639_043530</name>
</gene>
<dbReference type="AlphaFoldDB" id="A0AA88WBA0"/>